<dbReference type="Gene3D" id="3.30.70.360">
    <property type="match status" value="1"/>
</dbReference>
<dbReference type="PANTHER" id="PTHR45962">
    <property type="entry name" value="N-FATTY-ACYL-AMINO ACID SYNTHASE/HYDROLASE PM20D1"/>
    <property type="match status" value="1"/>
</dbReference>
<reference evidence="7" key="1">
    <citation type="submission" date="2016-04" db="EMBL/GenBank/DDBJ databases">
        <authorList>
            <person name="Nguyen H.D."/>
            <person name="Samba Siva P."/>
            <person name="Cullis J."/>
            <person name="Levesque C.A."/>
            <person name="Hambleton S."/>
        </authorList>
    </citation>
    <scope>NUCLEOTIDE SEQUENCE</scope>
    <source>
        <strain evidence="7">DAOMC 236422</strain>
    </source>
</reference>
<evidence type="ECO:0000259" key="6">
    <source>
        <dbReference type="Pfam" id="PF07687"/>
    </source>
</evidence>
<evidence type="ECO:0000313" key="8">
    <source>
        <dbReference type="Proteomes" id="UP000078113"/>
    </source>
</evidence>
<keyword evidence="2" id="KW-0645">Protease</keyword>
<evidence type="ECO:0000313" key="7">
    <source>
        <dbReference type="EMBL" id="KAE8266211.1"/>
    </source>
</evidence>
<protein>
    <recommendedName>
        <fullName evidence="6">Peptidase M20 dimerisation domain-containing protein</fullName>
    </recommendedName>
</protein>
<dbReference type="Gene3D" id="1.10.150.900">
    <property type="match status" value="1"/>
</dbReference>
<dbReference type="InterPro" id="IPR047177">
    <property type="entry name" value="Pept_M20A"/>
</dbReference>
<evidence type="ECO:0000256" key="2">
    <source>
        <dbReference type="ARBA" id="ARBA00022670"/>
    </source>
</evidence>
<dbReference type="Proteomes" id="UP000078113">
    <property type="component" value="Unassembled WGS sequence"/>
</dbReference>
<feature type="domain" description="Peptidase M20 dimerisation" evidence="6">
    <location>
        <begin position="340"/>
        <end position="505"/>
    </location>
</feature>
<dbReference type="SUPFAM" id="SSF55031">
    <property type="entry name" value="Bacterial exopeptidase dimerisation domain"/>
    <property type="match status" value="1"/>
</dbReference>
<reference evidence="7" key="2">
    <citation type="journal article" date="2019" name="IMA Fungus">
        <title>Genome sequencing and comparison of five Tilletia species to identify candidate genes for the detection of regulated species infecting wheat.</title>
        <authorList>
            <person name="Nguyen H.D.T."/>
            <person name="Sultana T."/>
            <person name="Kesanakurti P."/>
            <person name="Hambleton S."/>
        </authorList>
    </citation>
    <scope>NUCLEOTIDE SEQUENCE</scope>
    <source>
        <strain evidence="7">DAOMC 236422</strain>
    </source>
</reference>
<dbReference type="Pfam" id="PF01546">
    <property type="entry name" value="Peptidase_M20"/>
    <property type="match status" value="1"/>
</dbReference>
<evidence type="ECO:0000256" key="4">
    <source>
        <dbReference type="ARBA" id="ARBA00022801"/>
    </source>
</evidence>
<dbReference type="InterPro" id="IPR002933">
    <property type="entry name" value="Peptidase_M20"/>
</dbReference>
<accession>A0A8X7N5Q5</accession>
<dbReference type="InterPro" id="IPR011650">
    <property type="entry name" value="Peptidase_M20_dimer"/>
</dbReference>
<evidence type="ECO:0000256" key="5">
    <source>
        <dbReference type="ARBA" id="ARBA00022833"/>
    </source>
</evidence>
<evidence type="ECO:0000256" key="1">
    <source>
        <dbReference type="ARBA" id="ARBA00006247"/>
    </source>
</evidence>
<keyword evidence="8" id="KW-1185">Reference proteome</keyword>
<dbReference type="EMBL" id="LWDG02000364">
    <property type="protein sequence ID" value="KAE8266211.1"/>
    <property type="molecule type" value="Genomic_DNA"/>
</dbReference>
<name>A0A8X7N5Q5_9BASI</name>
<dbReference type="GO" id="GO:0051603">
    <property type="term" value="P:proteolysis involved in protein catabolic process"/>
    <property type="evidence" value="ECO:0007669"/>
    <property type="project" value="TreeGrafter"/>
</dbReference>
<keyword evidence="4" id="KW-0378">Hydrolase</keyword>
<keyword evidence="3" id="KW-0479">Metal-binding</keyword>
<dbReference type="AlphaFoldDB" id="A0A8X7N5Q5"/>
<gene>
    <name evidence="7" type="ORF">A4X09_0g6129</name>
</gene>
<dbReference type="GO" id="GO:0046872">
    <property type="term" value="F:metal ion binding"/>
    <property type="evidence" value="ECO:0007669"/>
    <property type="project" value="UniProtKB-KW"/>
</dbReference>
<comment type="caution">
    <text evidence="7">The sequence shown here is derived from an EMBL/GenBank/DDBJ whole genome shotgun (WGS) entry which is preliminary data.</text>
</comment>
<proteinExistence type="inferred from homology"/>
<dbReference type="PANTHER" id="PTHR45962:SF1">
    <property type="entry name" value="N-FATTY-ACYL-AMINO ACID SYNTHASE_HYDROLASE PM20D1"/>
    <property type="match status" value="1"/>
</dbReference>
<dbReference type="SUPFAM" id="SSF53187">
    <property type="entry name" value="Zn-dependent exopeptidases"/>
    <property type="match status" value="1"/>
</dbReference>
<dbReference type="Pfam" id="PF07687">
    <property type="entry name" value="M20_dimer"/>
    <property type="match status" value="1"/>
</dbReference>
<dbReference type="Gene3D" id="3.40.630.10">
    <property type="entry name" value="Zn peptidases"/>
    <property type="match status" value="1"/>
</dbReference>
<comment type="similarity">
    <text evidence="1">Belongs to the peptidase M20A family.</text>
</comment>
<dbReference type="GO" id="GO:0000328">
    <property type="term" value="C:fungal-type vacuole lumen"/>
    <property type="evidence" value="ECO:0007669"/>
    <property type="project" value="TreeGrafter"/>
</dbReference>
<evidence type="ECO:0000256" key="3">
    <source>
        <dbReference type="ARBA" id="ARBA00022723"/>
    </source>
</evidence>
<organism evidence="7 8">
    <name type="scientific">Tilletia walkeri</name>
    <dbReference type="NCBI Taxonomy" id="117179"/>
    <lineage>
        <taxon>Eukaryota</taxon>
        <taxon>Fungi</taxon>
        <taxon>Dikarya</taxon>
        <taxon>Basidiomycota</taxon>
        <taxon>Ustilaginomycotina</taxon>
        <taxon>Exobasidiomycetes</taxon>
        <taxon>Tilletiales</taxon>
        <taxon>Tilletiaceae</taxon>
        <taxon>Tilletia</taxon>
    </lineage>
</organism>
<sequence>MVLTDDLVYLEKGDWPLHRELKHRANQARRTTSLQKKRTQKNWTCSASTIKPIKLLGWVFLAASLALLYVGISHSRSVQSLHSTAGDNLADFWDGIFSDQNVLEEDSCPQQPPFKLKDSAFTFNEPSEALQASRLGGAVQVDTSVQDDYPPFNDNPALWKGIFDPLADYLERTFPLTHAPQGPVTREKVGGVGLLYTWPGSDKSLKPLILAAHQDVVPVDGQTVDQWTYPPFSGFYDEKTGLVWGRGSSDDKSNLIATLTAVESLLEARDAEGNPWVPKRTIVLSFGADEEASGRVAGDLAKHLVDVYGHKGAYMLVDEGGPVVSASDSPFNRTLAVVATAEKGYLDARITVHAPGGHSSMPPTHTAIGHLASLITLIEARPYKATLGVDNPAFKMLGCLTTSKDVNPDLKKAMKSLLRLIKKQSKSHREHRRLEKLKQKVLELAGEDVGMSFVTSQAVDLITAGVKVNALPEEATAVINHRIEISSSVADIREHIATTLRPYAEENGIELDGWGNATLSYSPKKKSIVQNDEVLLQQVDTQATMFNKRSWSYLRRNTTTVSTSSKPMLRIVLSDAFESALEPAPQTPLEGEGSEPWKLLQGVIRTSYSDQQDILIVPDLMGGNTDTKSYWNLTDAIFRFSPGSPNPTPGGLEDGIHTVNEFNPAEGLVYGWRVWVNLIRAVAE</sequence>
<keyword evidence="5" id="KW-0862">Zinc</keyword>
<dbReference type="InterPro" id="IPR036264">
    <property type="entry name" value="Bact_exopeptidase_dim_dom"/>
</dbReference>
<dbReference type="GO" id="GO:0004180">
    <property type="term" value="F:carboxypeptidase activity"/>
    <property type="evidence" value="ECO:0007669"/>
    <property type="project" value="TreeGrafter"/>
</dbReference>